<dbReference type="InterPro" id="IPR002130">
    <property type="entry name" value="Cyclophilin-type_PPIase_dom"/>
</dbReference>
<comment type="function">
    <text evidence="1">PPIases accelerate the folding of proteins. It catalyzes the cis-trans isomerization of proline imidic peptide bonds in oligopeptides.</text>
</comment>
<proteinExistence type="inferred from homology"/>
<dbReference type="GO" id="GO:0016018">
    <property type="term" value="F:cyclosporin A binding"/>
    <property type="evidence" value="ECO:0007669"/>
    <property type="project" value="TreeGrafter"/>
</dbReference>
<organism evidence="3 4">
    <name type="scientific">Babesia duncani</name>
    <dbReference type="NCBI Taxonomy" id="323732"/>
    <lineage>
        <taxon>Eukaryota</taxon>
        <taxon>Sar</taxon>
        <taxon>Alveolata</taxon>
        <taxon>Apicomplexa</taxon>
        <taxon>Aconoidasida</taxon>
        <taxon>Piroplasmida</taxon>
        <taxon>Babesiidae</taxon>
        <taxon>Babesia</taxon>
    </lineage>
</organism>
<dbReference type="InterPro" id="IPR029000">
    <property type="entry name" value="Cyclophilin-like_dom_sf"/>
</dbReference>
<keyword evidence="1" id="KW-0697">Rotamase</keyword>
<comment type="similarity">
    <text evidence="1">Belongs to the cyclophilin-type PPIase family.</text>
</comment>
<reference evidence="3" key="1">
    <citation type="journal article" date="2023" name="Nat. Microbiol.">
        <title>Babesia duncani multi-omics identifies virulence factors and drug targets.</title>
        <authorList>
            <person name="Singh P."/>
            <person name="Lonardi S."/>
            <person name="Liang Q."/>
            <person name="Vydyam P."/>
            <person name="Khabirova E."/>
            <person name="Fang T."/>
            <person name="Gihaz S."/>
            <person name="Thekkiniath J."/>
            <person name="Munshi M."/>
            <person name="Abel S."/>
            <person name="Ciampossin L."/>
            <person name="Batugedara G."/>
            <person name="Gupta M."/>
            <person name="Lu X.M."/>
            <person name="Lenz T."/>
            <person name="Chakravarty S."/>
            <person name="Cornillot E."/>
            <person name="Hu Y."/>
            <person name="Ma W."/>
            <person name="Gonzalez L.M."/>
            <person name="Sanchez S."/>
            <person name="Estrada K."/>
            <person name="Sanchez-Flores A."/>
            <person name="Montero E."/>
            <person name="Harb O.S."/>
            <person name="Le Roch K.G."/>
            <person name="Mamoun C.B."/>
        </authorList>
    </citation>
    <scope>NUCLEOTIDE SEQUENCE</scope>
    <source>
        <strain evidence="3">WA1</strain>
    </source>
</reference>
<keyword evidence="4" id="KW-1185">Reference proteome</keyword>
<evidence type="ECO:0000313" key="4">
    <source>
        <dbReference type="Proteomes" id="UP001214638"/>
    </source>
</evidence>
<dbReference type="AlphaFoldDB" id="A0AAD9UQA3"/>
<dbReference type="GO" id="GO:0005737">
    <property type="term" value="C:cytoplasm"/>
    <property type="evidence" value="ECO:0007669"/>
    <property type="project" value="TreeGrafter"/>
</dbReference>
<evidence type="ECO:0000259" key="2">
    <source>
        <dbReference type="PROSITE" id="PS50072"/>
    </source>
</evidence>
<dbReference type="GeneID" id="94334966"/>
<sequence>MTSIHIPNPRVFFDIAIGGRNVGRIVFELFADRLPYTSENFRSLCTGDTGLGYYLRPRWYKNTSIHRIKSGFMCQGGNFNTDNIYGGESIYGQYMHDESFAYLHSKPGVLGMAKTRYMNSNASQFYITFRPCPHLDNKMVVFGHVEYGQDVLDAIKKQGTMLGRPKRPVMIFNCGEIPRDCIYEPGIEGVVSKKDAKYIANPDVERPQFQRDTWEREQSMNRIIPHHIYKRAHFNF</sequence>
<protein>
    <recommendedName>
        <fullName evidence="1">Peptidyl-prolyl cis-trans isomerase</fullName>
        <shortName evidence="1">PPIase</shortName>
        <ecNumber evidence="1">5.2.1.8</ecNumber>
    </recommendedName>
</protein>
<dbReference type="Pfam" id="PF00160">
    <property type="entry name" value="Pro_isomerase"/>
    <property type="match status" value="1"/>
</dbReference>
<dbReference type="Gene3D" id="2.40.100.10">
    <property type="entry name" value="Cyclophilin-like"/>
    <property type="match status" value="1"/>
</dbReference>
<evidence type="ECO:0000313" key="3">
    <source>
        <dbReference type="EMBL" id="KAK2197665.1"/>
    </source>
</evidence>
<dbReference type="PANTHER" id="PTHR11071:SF561">
    <property type="entry name" value="PEPTIDYL-PROLYL CIS-TRANS ISOMERASE D-RELATED"/>
    <property type="match status" value="1"/>
</dbReference>
<evidence type="ECO:0000256" key="1">
    <source>
        <dbReference type="RuleBase" id="RU363019"/>
    </source>
</evidence>
<dbReference type="PANTHER" id="PTHR11071">
    <property type="entry name" value="PEPTIDYL-PROLYL CIS-TRANS ISOMERASE"/>
    <property type="match status" value="1"/>
</dbReference>
<dbReference type="RefSeq" id="XP_067804507.1">
    <property type="nucleotide sequence ID" value="XM_067945716.1"/>
</dbReference>
<dbReference type="SUPFAM" id="SSF50891">
    <property type="entry name" value="Cyclophilin-like"/>
    <property type="match status" value="1"/>
</dbReference>
<comment type="catalytic activity">
    <reaction evidence="1">
        <text>[protein]-peptidylproline (omega=180) = [protein]-peptidylproline (omega=0)</text>
        <dbReference type="Rhea" id="RHEA:16237"/>
        <dbReference type="Rhea" id="RHEA-COMP:10747"/>
        <dbReference type="Rhea" id="RHEA-COMP:10748"/>
        <dbReference type="ChEBI" id="CHEBI:83833"/>
        <dbReference type="ChEBI" id="CHEBI:83834"/>
        <dbReference type="EC" id="5.2.1.8"/>
    </reaction>
</comment>
<keyword evidence="1 3" id="KW-0413">Isomerase</keyword>
<dbReference type="PRINTS" id="PR00153">
    <property type="entry name" value="CSAPPISMRASE"/>
</dbReference>
<dbReference type="EC" id="5.2.1.8" evidence="1"/>
<dbReference type="GO" id="GO:0003755">
    <property type="term" value="F:peptidyl-prolyl cis-trans isomerase activity"/>
    <property type="evidence" value="ECO:0007669"/>
    <property type="project" value="UniProtKB-UniRule"/>
</dbReference>
<comment type="caution">
    <text evidence="3">The sequence shown here is derived from an EMBL/GenBank/DDBJ whole genome shotgun (WGS) entry which is preliminary data.</text>
</comment>
<dbReference type="Proteomes" id="UP001214638">
    <property type="component" value="Unassembled WGS sequence"/>
</dbReference>
<accession>A0AAD9UQA3</accession>
<dbReference type="KEGG" id="bdw:94334966"/>
<name>A0AAD9UQA3_9APIC</name>
<gene>
    <name evidence="3" type="ORF">BdWA1_000668</name>
</gene>
<dbReference type="EMBL" id="JALLKP010000001">
    <property type="protein sequence ID" value="KAK2197665.1"/>
    <property type="molecule type" value="Genomic_DNA"/>
</dbReference>
<feature type="domain" description="PPIase cyclophilin-type" evidence="2">
    <location>
        <begin position="12"/>
        <end position="176"/>
    </location>
</feature>
<dbReference type="FunFam" id="2.40.100.10:FF:000031">
    <property type="entry name" value="Peptidyl-prolyl cis-trans isomerase"/>
    <property type="match status" value="1"/>
</dbReference>
<dbReference type="PROSITE" id="PS50072">
    <property type="entry name" value="CSA_PPIASE_2"/>
    <property type="match status" value="1"/>
</dbReference>
<dbReference type="GO" id="GO:0006457">
    <property type="term" value="P:protein folding"/>
    <property type="evidence" value="ECO:0007669"/>
    <property type="project" value="TreeGrafter"/>
</dbReference>